<organism evidence="2 3">
    <name type="scientific">Phlebiopsis gigantea (strain 11061_1 CR5-6)</name>
    <name type="common">White-rot fungus</name>
    <name type="synonym">Peniophora gigantea</name>
    <dbReference type="NCBI Taxonomy" id="745531"/>
    <lineage>
        <taxon>Eukaryota</taxon>
        <taxon>Fungi</taxon>
        <taxon>Dikarya</taxon>
        <taxon>Basidiomycota</taxon>
        <taxon>Agaricomycotina</taxon>
        <taxon>Agaricomycetes</taxon>
        <taxon>Polyporales</taxon>
        <taxon>Phanerochaetaceae</taxon>
        <taxon>Phlebiopsis</taxon>
    </lineage>
</organism>
<reference evidence="2 3" key="1">
    <citation type="journal article" date="2014" name="PLoS Genet.">
        <title>Analysis of the Phlebiopsis gigantea genome, transcriptome and secretome provides insight into its pioneer colonization strategies of wood.</title>
        <authorList>
            <person name="Hori C."/>
            <person name="Ishida T."/>
            <person name="Igarashi K."/>
            <person name="Samejima M."/>
            <person name="Suzuki H."/>
            <person name="Master E."/>
            <person name="Ferreira P."/>
            <person name="Ruiz-Duenas F.J."/>
            <person name="Held B."/>
            <person name="Canessa P."/>
            <person name="Larrondo L.F."/>
            <person name="Schmoll M."/>
            <person name="Druzhinina I.S."/>
            <person name="Kubicek C.P."/>
            <person name="Gaskell J.A."/>
            <person name="Kersten P."/>
            <person name="St John F."/>
            <person name="Glasner J."/>
            <person name="Sabat G."/>
            <person name="Splinter BonDurant S."/>
            <person name="Syed K."/>
            <person name="Yadav J."/>
            <person name="Mgbeahuruike A.C."/>
            <person name="Kovalchuk A."/>
            <person name="Asiegbu F.O."/>
            <person name="Lackner G."/>
            <person name="Hoffmeister D."/>
            <person name="Rencoret J."/>
            <person name="Gutierrez A."/>
            <person name="Sun H."/>
            <person name="Lindquist E."/>
            <person name="Barry K."/>
            <person name="Riley R."/>
            <person name="Grigoriev I.V."/>
            <person name="Henrissat B."/>
            <person name="Kues U."/>
            <person name="Berka R.M."/>
            <person name="Martinez A.T."/>
            <person name="Covert S.F."/>
            <person name="Blanchette R.A."/>
            <person name="Cullen D."/>
        </authorList>
    </citation>
    <scope>NUCLEOTIDE SEQUENCE [LARGE SCALE GENOMIC DNA]</scope>
    <source>
        <strain evidence="2 3">11061_1 CR5-6</strain>
    </source>
</reference>
<name>A0A0C3NDA8_PHLG1</name>
<sequence>MQRLGRRTEQSDKLHGDTDVPQARSHGTLRSTPDHTRSGRAGRSGSPYPDGRADSWGCARASDWPLWLEGLRVPVRHDVWVRPDRHQNGCFVSAVRGSSWLVAGRGRAWAAWGRDDGVRRGACPTMRGRSGVSLFVQRRAPVDRARQSWGDTSTKGR</sequence>
<feature type="region of interest" description="Disordered" evidence="1">
    <location>
        <begin position="1"/>
        <end position="54"/>
    </location>
</feature>
<gene>
    <name evidence="2" type="ORF">PHLGIDRAFT_291851</name>
</gene>
<proteinExistence type="predicted"/>
<accession>A0A0C3NDA8</accession>
<keyword evidence="3" id="KW-1185">Reference proteome</keyword>
<dbReference type="EMBL" id="KN840670">
    <property type="protein sequence ID" value="KIP02509.1"/>
    <property type="molecule type" value="Genomic_DNA"/>
</dbReference>
<dbReference type="AlphaFoldDB" id="A0A0C3NDA8"/>
<dbReference type="HOGENOM" id="CLU_1678570_0_0_1"/>
<evidence type="ECO:0000313" key="2">
    <source>
        <dbReference type="EMBL" id="KIP02509.1"/>
    </source>
</evidence>
<evidence type="ECO:0000313" key="3">
    <source>
        <dbReference type="Proteomes" id="UP000053257"/>
    </source>
</evidence>
<protein>
    <submittedName>
        <fullName evidence="2">Uncharacterized protein</fullName>
    </submittedName>
</protein>
<dbReference type="Proteomes" id="UP000053257">
    <property type="component" value="Unassembled WGS sequence"/>
</dbReference>
<evidence type="ECO:0000256" key="1">
    <source>
        <dbReference type="SAM" id="MobiDB-lite"/>
    </source>
</evidence>
<feature type="compositionally biased region" description="Basic and acidic residues" evidence="1">
    <location>
        <begin position="1"/>
        <end position="18"/>
    </location>
</feature>